<protein>
    <submittedName>
        <fullName evidence="2">NAD-dependent dehydratase</fullName>
    </submittedName>
</protein>
<dbReference type="SUPFAM" id="SSF51735">
    <property type="entry name" value="NAD(P)-binding Rossmann-fold domains"/>
    <property type="match status" value="1"/>
</dbReference>
<dbReference type="InterPro" id="IPR050177">
    <property type="entry name" value="Lipid_A_modif_metabolic_enz"/>
</dbReference>
<evidence type="ECO:0000259" key="1">
    <source>
        <dbReference type="Pfam" id="PF01370"/>
    </source>
</evidence>
<dbReference type="Proteomes" id="UP000061489">
    <property type="component" value="Chromosome"/>
</dbReference>
<dbReference type="PANTHER" id="PTHR43245">
    <property type="entry name" value="BIFUNCTIONAL POLYMYXIN RESISTANCE PROTEIN ARNA"/>
    <property type="match status" value="1"/>
</dbReference>
<dbReference type="HOGENOM" id="CLU_007383_6_1_6"/>
<dbReference type="STRING" id="1420916.AU14_12755"/>
<keyword evidence="3" id="KW-1185">Reference proteome</keyword>
<feature type="domain" description="NAD-dependent epimerase/dehydratase" evidence="1">
    <location>
        <begin position="1"/>
        <end position="223"/>
    </location>
</feature>
<evidence type="ECO:0000313" key="2">
    <source>
        <dbReference type="EMBL" id="AHI29143.1"/>
    </source>
</evidence>
<organism evidence="2 3">
    <name type="scientific">Marinobacter similis</name>
    <dbReference type="NCBI Taxonomy" id="1420916"/>
    <lineage>
        <taxon>Bacteria</taxon>
        <taxon>Pseudomonadati</taxon>
        <taxon>Pseudomonadota</taxon>
        <taxon>Gammaproteobacteria</taxon>
        <taxon>Pseudomonadales</taxon>
        <taxon>Marinobacteraceae</taxon>
        <taxon>Marinobacter</taxon>
    </lineage>
</organism>
<dbReference type="EMBL" id="CP007151">
    <property type="protein sequence ID" value="AHI29143.1"/>
    <property type="molecule type" value="Genomic_DNA"/>
</dbReference>
<dbReference type="InterPro" id="IPR001509">
    <property type="entry name" value="Epimerase_deHydtase"/>
</dbReference>
<accession>W5YRM7</accession>
<dbReference type="AlphaFoldDB" id="W5YRM7"/>
<dbReference type="KEGG" id="msx:AU14_12755"/>
<evidence type="ECO:0000313" key="3">
    <source>
        <dbReference type="Proteomes" id="UP000061489"/>
    </source>
</evidence>
<dbReference type="InterPro" id="IPR036291">
    <property type="entry name" value="NAD(P)-bd_dom_sf"/>
</dbReference>
<proteinExistence type="predicted"/>
<sequence>MLVTGANGFVGSAVMNQLQGLPGKKCIGAIRDASSVGSVKDNIFGVGHIDAHTDWRAALGSAGTVVHTAAVTYGGGQLGDEQKSLLTKVNVDGTLALARQAASNGVHRFIFLSSVKIHGEESLPGRPFSASTPANPRDDYAVSKWQAEQGLREIGRETGMDIVVVRPPLIYGPGVKGNFASLINILAKGIPLPFGAIENSRSLVSLPNLVGLIVRCIDHPGEVNQAFLVSDNEDVSTPELLRKLAYAMEVRPRLLAVPPKLLLWGVTLLGKKDHGLRLLGNLQLDITDTVNVLDWEPPVSLQQGLEECVGNGGYE</sequence>
<dbReference type="Gene3D" id="3.40.50.720">
    <property type="entry name" value="NAD(P)-binding Rossmann-like Domain"/>
    <property type="match status" value="1"/>
</dbReference>
<name>W5YRM7_9GAMM</name>
<dbReference type="PANTHER" id="PTHR43245:SF58">
    <property type="entry name" value="BLL5923 PROTEIN"/>
    <property type="match status" value="1"/>
</dbReference>
<dbReference type="Pfam" id="PF01370">
    <property type="entry name" value="Epimerase"/>
    <property type="match status" value="1"/>
</dbReference>
<reference evidence="2 3" key="1">
    <citation type="journal article" date="2014" name="Genome Announc.">
        <title>Draft Genome Sequences of Marinobacter similis A3d10T and Marinobacter salarius R9SW1T.</title>
        <authorList>
            <person name="Ivanova E.P."/>
            <person name="Ng H.J."/>
            <person name="Webb H.K."/>
            <person name="Feng G."/>
            <person name="Oshima K."/>
            <person name="Hattori M."/>
            <person name="Ohkuma M."/>
            <person name="Sergeev A.F."/>
            <person name="Mikhailov V.V."/>
            <person name="Crawford R.J."/>
            <person name="Sawabe T."/>
        </authorList>
    </citation>
    <scope>NUCLEOTIDE SEQUENCE [LARGE SCALE GENOMIC DNA]</scope>
    <source>
        <strain evidence="2 3">A3d10</strain>
    </source>
</reference>
<gene>
    <name evidence="2" type="ORF">AU14_12755</name>
</gene>